<organism evidence="4 5">
    <name type="scientific">Weissella oryzae (strain DSM 25784 / JCM 18191 / LMG 30913 / SG25)</name>
    <dbReference type="NCBI Taxonomy" id="1329250"/>
    <lineage>
        <taxon>Bacteria</taxon>
        <taxon>Bacillati</taxon>
        <taxon>Bacillota</taxon>
        <taxon>Bacilli</taxon>
        <taxon>Lactobacillales</taxon>
        <taxon>Lactobacillaceae</taxon>
        <taxon>Weissella</taxon>
    </lineage>
</organism>
<dbReference type="STRING" id="1329250.WOSG25_030460"/>
<name>A0A069CSJ3_WEIOS</name>
<dbReference type="PANTHER" id="PTHR10434:SF40">
    <property type="entry name" value="1-ACYL-SN-GLYCEROL-3-PHOSPHATE ACYLTRANSFERASE"/>
    <property type="match status" value="1"/>
</dbReference>
<dbReference type="InterPro" id="IPR002123">
    <property type="entry name" value="Plipid/glycerol_acylTrfase"/>
</dbReference>
<evidence type="ECO:0000256" key="2">
    <source>
        <dbReference type="ARBA" id="ARBA00023315"/>
    </source>
</evidence>
<gene>
    <name evidence="4" type="primary">plsC</name>
    <name evidence="4" type="ORF">WOSG25_030460</name>
</gene>
<dbReference type="SUPFAM" id="SSF69593">
    <property type="entry name" value="Glycerol-3-phosphate (1)-acyltransferase"/>
    <property type="match status" value="1"/>
</dbReference>
<dbReference type="GO" id="GO:0003841">
    <property type="term" value="F:1-acylglycerol-3-phosphate O-acyltransferase activity"/>
    <property type="evidence" value="ECO:0007669"/>
    <property type="project" value="TreeGrafter"/>
</dbReference>
<protein>
    <submittedName>
        <fullName evidence="4">1-acyl-sn-glycerol-3-phosphate acyltransferase</fullName>
    </submittedName>
</protein>
<dbReference type="OrthoDB" id="9803035at2"/>
<evidence type="ECO:0000313" key="4">
    <source>
        <dbReference type="EMBL" id="GAK30449.1"/>
    </source>
</evidence>
<keyword evidence="2 4" id="KW-0012">Acyltransferase</keyword>
<dbReference type="Pfam" id="PF01553">
    <property type="entry name" value="Acyltransferase"/>
    <property type="match status" value="1"/>
</dbReference>
<reference evidence="5" key="1">
    <citation type="journal article" date="2014" name="Genome Announc.">
        <title>Draft genome sequence of Weissella oryzae SG25T, isolated from fermented rice grains.</title>
        <authorList>
            <person name="Tanizawa Y."/>
            <person name="Fujisawa T."/>
            <person name="Mochizuki T."/>
            <person name="Kaminuma E."/>
            <person name="Suzuki Y."/>
            <person name="Nakamura Y."/>
            <person name="Tohno M."/>
        </authorList>
    </citation>
    <scope>NUCLEOTIDE SEQUENCE [LARGE SCALE GENOMIC DNA]</scope>
    <source>
        <strain evidence="5">DSM 25784 / JCM 18191 / LMG 30913 / SG25</strain>
    </source>
</reference>
<dbReference type="CDD" id="cd07989">
    <property type="entry name" value="LPLAT_AGPAT-like"/>
    <property type="match status" value="1"/>
</dbReference>
<proteinExistence type="predicted"/>
<evidence type="ECO:0000256" key="1">
    <source>
        <dbReference type="ARBA" id="ARBA00022679"/>
    </source>
</evidence>
<dbReference type="eggNOG" id="COG0204">
    <property type="taxonomic scope" value="Bacteria"/>
</dbReference>
<feature type="domain" description="Phospholipid/glycerol acyltransferase" evidence="3">
    <location>
        <begin position="34"/>
        <end position="144"/>
    </location>
</feature>
<dbReference type="RefSeq" id="WP_027698560.1">
    <property type="nucleotide sequence ID" value="NZ_DF820486.1"/>
</dbReference>
<sequence>MFYTFIRAVAAGIVWLVNGRFEIHNADKLPTGNYILVGPHRTWWDPIYFALAAWPTRFMFMAKIELFKNPILRYILTHANAFPVDRANPGPSVIKMPVQKLKKSNLSLIMFPTGSRHSQAMKGGVMMIAKLSGVPVVPMVYQGPVKLSGLFKRNNVKMSYGNPIYVDKKTKLSDENMQAFGLDLQSAFDQIDHDLDPNFVYIDPKPKETKA</sequence>
<dbReference type="Proteomes" id="UP000030643">
    <property type="component" value="Unassembled WGS sequence"/>
</dbReference>
<dbReference type="GO" id="GO:0006654">
    <property type="term" value="P:phosphatidic acid biosynthetic process"/>
    <property type="evidence" value="ECO:0007669"/>
    <property type="project" value="TreeGrafter"/>
</dbReference>
<evidence type="ECO:0000259" key="3">
    <source>
        <dbReference type="SMART" id="SM00563"/>
    </source>
</evidence>
<dbReference type="EMBL" id="DF820486">
    <property type="protein sequence ID" value="GAK30449.1"/>
    <property type="molecule type" value="Genomic_DNA"/>
</dbReference>
<keyword evidence="1 4" id="KW-0808">Transferase</keyword>
<dbReference type="AlphaFoldDB" id="A0A069CSJ3"/>
<keyword evidence="5" id="KW-1185">Reference proteome</keyword>
<dbReference type="SMART" id="SM00563">
    <property type="entry name" value="PlsC"/>
    <property type="match status" value="1"/>
</dbReference>
<dbReference type="PANTHER" id="PTHR10434">
    <property type="entry name" value="1-ACYL-SN-GLYCEROL-3-PHOSPHATE ACYLTRANSFERASE"/>
    <property type="match status" value="1"/>
</dbReference>
<evidence type="ECO:0000313" key="5">
    <source>
        <dbReference type="Proteomes" id="UP000030643"/>
    </source>
</evidence>
<accession>A0A069CSJ3</accession>